<evidence type="ECO:0000256" key="5">
    <source>
        <dbReference type="PROSITE-ProRule" id="PRU00169"/>
    </source>
</evidence>
<keyword evidence="4" id="KW-0418">Kinase</keyword>
<dbReference type="InterPro" id="IPR003594">
    <property type="entry name" value="HATPase_dom"/>
</dbReference>
<feature type="domain" description="Response regulatory" evidence="9">
    <location>
        <begin position="1113"/>
        <end position="1231"/>
    </location>
</feature>
<dbReference type="CDD" id="cd00082">
    <property type="entry name" value="HisKA"/>
    <property type="match status" value="1"/>
</dbReference>
<name>A0ABX8LMT3_9BACT</name>
<evidence type="ECO:0000313" key="12">
    <source>
        <dbReference type="Proteomes" id="UP000683559"/>
    </source>
</evidence>
<dbReference type="SMART" id="SM00388">
    <property type="entry name" value="HisKA"/>
    <property type="match status" value="1"/>
</dbReference>
<protein>
    <recommendedName>
        <fullName evidence="2">histidine kinase</fullName>
        <ecNumber evidence="2">2.7.13.3</ecNumber>
    </recommendedName>
</protein>
<evidence type="ECO:0000259" key="9">
    <source>
        <dbReference type="PROSITE" id="PS50110"/>
    </source>
</evidence>
<dbReference type="InterPro" id="IPR003660">
    <property type="entry name" value="HAMP_dom"/>
</dbReference>
<dbReference type="PROSITE" id="PS50110">
    <property type="entry name" value="RESPONSE_REGULATORY"/>
    <property type="match status" value="4"/>
</dbReference>
<feature type="domain" description="HAMP" evidence="10">
    <location>
        <begin position="320"/>
        <end position="372"/>
    </location>
</feature>
<dbReference type="InterPro" id="IPR001789">
    <property type="entry name" value="Sig_transdc_resp-reg_receiver"/>
</dbReference>
<dbReference type="SMART" id="SM00448">
    <property type="entry name" value="REC"/>
    <property type="match status" value="4"/>
</dbReference>
<feature type="domain" description="Histidine kinase" evidence="8">
    <location>
        <begin position="594"/>
        <end position="812"/>
    </location>
</feature>
<dbReference type="Pfam" id="PF00672">
    <property type="entry name" value="HAMP"/>
    <property type="match status" value="1"/>
</dbReference>
<sequence length="1383" mass="147441">MKLKLLPTLKGRLAFWFTTICLVPLAVLTTAIYFQRVQLARSLMLDKLSAVTALRQDQINATLDNLMSDVSTLGSGKSVQLAARSLAATPAEWSGASATDGLQLLRGYRDEFESAADVSIVAENGTILLSTDQGRRGNRIARPEMVVTALNDAAPVIGEAYLFGAEGNASLDLAAPVKGGSGGAGRAAVVVRYNLRKLLSVMLENSTGMGKTGEVVLVDRNVRPLLELRGLPNAVLKVKLTGKPALLAAGGQSGIAQTVDYRGASVLSAYSHIPRTGWGLVCKQDSAEVFAPIRQALYLTYGMAALISLLAWVFALRLARGISAPLVKLSEAATELGAGHYEARLAPEGTLEQISLAGSFNAMADTLQLKMAAKQGVARLSERLVDAVSLDDFFKKLLPAFVEVTGARMATAFVEDGEDHFVPAHAIGADSGRMQRYSRSRLEGELGILLTSRGISRFAPGMAGEGLRFVTPFGEIAPAEVVTVPVEADGELRAFVSLASEHPFPLWVHDTLEMVRVQLGSAYSRVLAAEDVRRLASELAVKNAELVQQSEELVQQSTELAHQSDELARRNRVLDQQKQLLEEATRLKSEFLSNMSHELRTPLNSVLALSRVLAIQGGDRLTEEERGYLGIIERNGKHLLSLINDILDLAKIESGRQDLFMESVDPAKVAAEVVDGLEVLAREKGIALSFSAPATVPRMLIDVKKLRQMLQNLVGNAVKFTAQGAVTVRLEVQAQELVFEVADTGIGIAPQYLESIFHEFRQADGSTSRSYEGTGLGLAIVKKSALLLGGDVAVSSELGRGSVFTLRLPLDCGKAAGAREQVLPVAQALGERAPRGAGFAPGAAPGPGPGAAAVQVPGRSVLVVDDDPEAVSLITTHLSQAGYGTLSALNGPDALRLARANRPFAITLDIMMPEMDGWEVMRELKEHPETADIPVMIISLSEDRATGIALGAVGVISKPVGQHQLMEAFARLTGAGCRLVLVVDDNEYDRCFLASLFKEKGLDVLLAESGPEALELAVSDHPDLITLDLLMPGMDGAAVLDRLRSNSLTADIPVVVITSKELTHAELQRLSSGVSAIISKNGMERRKVLDELVGSLERLGWRLPGREESQGARILIVEDSEAATVQLRFALESAGYRVDAVSGGRYALTYLKSHVPDGIVLDLMMPEVDGFQVLEAVRASSLTAGVPVMVMTAKTLSPGEFDRLRDLKVHQLVQKGDVELQDLLQRVYEMLGSVSLFRPPSASAAPATLTPPAAWEGDGSLLVVEDNPDNLVTLKAALGGRYRVIEACDGAAGLDAARSSAPSLILLDMHLPVLDGFAVLQRLKEDPATAAIPVVALTASAMAGDREKVLAAGCAAYLSKPYQPEELQELVAGFVAPQGTTPA</sequence>
<dbReference type="InterPro" id="IPR003661">
    <property type="entry name" value="HisK_dim/P_dom"/>
</dbReference>
<dbReference type="CDD" id="cd18773">
    <property type="entry name" value="PDC1_HK_sensor"/>
    <property type="match status" value="1"/>
</dbReference>
<evidence type="ECO:0000256" key="2">
    <source>
        <dbReference type="ARBA" id="ARBA00012438"/>
    </source>
</evidence>
<feature type="domain" description="Response regulatory" evidence="9">
    <location>
        <begin position="1260"/>
        <end position="1375"/>
    </location>
</feature>
<evidence type="ECO:0000313" key="11">
    <source>
        <dbReference type="EMBL" id="QXE92236.1"/>
    </source>
</evidence>
<evidence type="ECO:0000259" key="8">
    <source>
        <dbReference type="PROSITE" id="PS50109"/>
    </source>
</evidence>
<evidence type="ECO:0000256" key="1">
    <source>
        <dbReference type="ARBA" id="ARBA00000085"/>
    </source>
</evidence>
<dbReference type="CDD" id="cd18774">
    <property type="entry name" value="PDC2_HK_sensor"/>
    <property type="match status" value="1"/>
</dbReference>
<keyword evidence="7" id="KW-0812">Transmembrane</keyword>
<feature type="modified residue" description="4-aspartylphosphate" evidence="5">
    <location>
        <position position="1308"/>
    </location>
</feature>
<dbReference type="SMART" id="SM00304">
    <property type="entry name" value="HAMP"/>
    <property type="match status" value="1"/>
</dbReference>
<keyword evidence="12" id="KW-1185">Reference proteome</keyword>
<dbReference type="SMART" id="SM00387">
    <property type="entry name" value="HATPase_c"/>
    <property type="match status" value="1"/>
</dbReference>
<dbReference type="CDD" id="cd16922">
    <property type="entry name" value="HATPase_EvgS-ArcB-TorS-like"/>
    <property type="match status" value="1"/>
</dbReference>
<keyword evidence="7" id="KW-0472">Membrane</keyword>
<feature type="domain" description="Response regulatory" evidence="9">
    <location>
        <begin position="979"/>
        <end position="1095"/>
    </location>
</feature>
<dbReference type="Pfam" id="PF02518">
    <property type="entry name" value="HATPase_c"/>
    <property type="match status" value="1"/>
</dbReference>
<feature type="modified residue" description="4-aspartylphosphate" evidence="5">
    <location>
        <position position="909"/>
    </location>
</feature>
<evidence type="ECO:0000256" key="7">
    <source>
        <dbReference type="SAM" id="Phobius"/>
    </source>
</evidence>
<reference evidence="11 12" key="1">
    <citation type="submission" date="2021-06" db="EMBL/GenBank/DDBJ databases">
        <title>Gemonas diversity in paddy soil.</title>
        <authorList>
            <person name="Liu G."/>
        </authorList>
    </citation>
    <scope>NUCLEOTIDE SEQUENCE [LARGE SCALE GENOMIC DNA]</scope>
    <source>
        <strain evidence="11 12">RG2</strain>
    </source>
</reference>
<dbReference type="Pfam" id="PF00512">
    <property type="entry name" value="HisKA"/>
    <property type="match status" value="1"/>
</dbReference>
<dbReference type="PANTHER" id="PTHR43047">
    <property type="entry name" value="TWO-COMPONENT HISTIDINE PROTEIN KINASE"/>
    <property type="match status" value="1"/>
</dbReference>
<feature type="coiled-coil region" evidence="6">
    <location>
        <begin position="532"/>
        <end position="594"/>
    </location>
</feature>
<evidence type="ECO:0000256" key="4">
    <source>
        <dbReference type="ARBA" id="ARBA00022777"/>
    </source>
</evidence>
<dbReference type="Proteomes" id="UP000683559">
    <property type="component" value="Chromosome"/>
</dbReference>
<evidence type="ECO:0000256" key="3">
    <source>
        <dbReference type="ARBA" id="ARBA00022679"/>
    </source>
</evidence>
<dbReference type="Pfam" id="PF00072">
    <property type="entry name" value="Response_reg"/>
    <property type="match status" value="4"/>
</dbReference>
<comment type="catalytic activity">
    <reaction evidence="1">
        <text>ATP + protein L-histidine = ADP + protein N-phospho-L-histidine.</text>
        <dbReference type="EC" id="2.7.13.3"/>
    </reaction>
</comment>
<dbReference type="PROSITE" id="PS50885">
    <property type="entry name" value="HAMP"/>
    <property type="match status" value="1"/>
</dbReference>
<keyword evidence="6" id="KW-0175">Coiled coil</keyword>
<dbReference type="CDD" id="cd06225">
    <property type="entry name" value="HAMP"/>
    <property type="match status" value="1"/>
</dbReference>
<keyword evidence="3" id="KW-0808">Transferase</keyword>
<evidence type="ECO:0000259" key="10">
    <source>
        <dbReference type="PROSITE" id="PS50885"/>
    </source>
</evidence>
<keyword evidence="7" id="KW-1133">Transmembrane helix</keyword>
<proteinExistence type="predicted"/>
<feature type="transmembrane region" description="Helical" evidence="7">
    <location>
        <begin position="13"/>
        <end position="34"/>
    </location>
</feature>
<evidence type="ECO:0000256" key="6">
    <source>
        <dbReference type="SAM" id="Coils"/>
    </source>
</evidence>
<feature type="modified residue" description="4-aspartylphosphate" evidence="5">
    <location>
        <position position="1162"/>
    </location>
</feature>
<dbReference type="InterPro" id="IPR005467">
    <property type="entry name" value="His_kinase_dom"/>
</dbReference>
<keyword evidence="5" id="KW-0597">Phosphoprotein</keyword>
<dbReference type="EC" id="2.7.13.3" evidence="2"/>
<accession>A0ABX8LMT3</accession>
<dbReference type="EMBL" id="CP077683">
    <property type="protein sequence ID" value="QXE92236.1"/>
    <property type="molecule type" value="Genomic_DNA"/>
</dbReference>
<dbReference type="PROSITE" id="PS50109">
    <property type="entry name" value="HIS_KIN"/>
    <property type="match status" value="1"/>
</dbReference>
<feature type="domain" description="Response regulatory" evidence="9">
    <location>
        <begin position="860"/>
        <end position="973"/>
    </location>
</feature>
<dbReference type="RefSeq" id="WP_217288791.1">
    <property type="nucleotide sequence ID" value="NZ_CP077683.1"/>
</dbReference>
<organism evidence="11 12">
    <name type="scientific">Geomonas subterranea</name>
    <dbReference type="NCBI Taxonomy" id="2847989"/>
    <lineage>
        <taxon>Bacteria</taxon>
        <taxon>Pseudomonadati</taxon>
        <taxon>Thermodesulfobacteriota</taxon>
        <taxon>Desulfuromonadia</taxon>
        <taxon>Geobacterales</taxon>
        <taxon>Geobacteraceae</taxon>
        <taxon>Geomonas</taxon>
    </lineage>
</organism>
<gene>
    <name evidence="11" type="ORF">KP001_06870</name>
</gene>
<feature type="modified residue" description="4-aspartylphosphate" evidence="5">
    <location>
        <position position="1028"/>
    </location>
</feature>